<evidence type="ECO:0000313" key="2">
    <source>
        <dbReference type="EMBL" id="MFD1511232.1"/>
    </source>
</evidence>
<dbReference type="InterPro" id="IPR050644">
    <property type="entry name" value="PG_Glycine_Bridge_Synth"/>
</dbReference>
<feature type="domain" description="BioF2-like acetyltransferase" evidence="1">
    <location>
        <begin position="135"/>
        <end position="255"/>
    </location>
</feature>
<name>A0ABW4EL55_9RHOB</name>
<dbReference type="SUPFAM" id="SSF55729">
    <property type="entry name" value="Acyl-CoA N-acyltransferases (Nat)"/>
    <property type="match status" value="1"/>
</dbReference>
<organism evidence="2 3">
    <name type="scientific">Lacimonas salitolerans</name>
    <dbReference type="NCBI Taxonomy" id="1323750"/>
    <lineage>
        <taxon>Bacteria</taxon>
        <taxon>Pseudomonadati</taxon>
        <taxon>Pseudomonadota</taxon>
        <taxon>Alphaproteobacteria</taxon>
        <taxon>Rhodobacterales</taxon>
        <taxon>Paracoccaceae</taxon>
        <taxon>Lacimonas</taxon>
    </lineage>
</organism>
<dbReference type="PANTHER" id="PTHR36174">
    <property type="entry name" value="LIPID II:GLYCINE GLYCYLTRANSFERASE"/>
    <property type="match status" value="1"/>
</dbReference>
<protein>
    <submittedName>
        <fullName evidence="2">GNAT family N-acetyltransferase</fullName>
        <ecNumber evidence="2">2.3.1.-</ecNumber>
    </submittedName>
</protein>
<sequence>MMDGSPFPETRDLAHVALHQHPAHAAALRAVGATVRHVPLTQGGWANVLLRRFGPVTLALVPRGPVWPCGRAPGLHDLHELRRALPARCALLLNADTTLPRSWHLWPLVTAQTIAEWDLRPDPALLHAGLHQKWRNRLRAAATLPTRHATMPADSVHWLLRQDAAQARARGYRPWPPALIAAHAAQGGAHLFTAGPPDSPIAGQLFILHGARATYQIGWTSDAGRAANAHTRLMWQAALALRDAGAQTLDLGTLDTQTAPGLARFKLGTGACARALGPTVLVL</sequence>
<proteinExistence type="predicted"/>
<dbReference type="EMBL" id="JBHUDD010000155">
    <property type="protein sequence ID" value="MFD1511232.1"/>
    <property type="molecule type" value="Genomic_DNA"/>
</dbReference>
<dbReference type="InterPro" id="IPR038740">
    <property type="entry name" value="BioF2-like_GNAT_dom"/>
</dbReference>
<dbReference type="GO" id="GO:0016746">
    <property type="term" value="F:acyltransferase activity"/>
    <property type="evidence" value="ECO:0007669"/>
    <property type="project" value="UniProtKB-KW"/>
</dbReference>
<dbReference type="Gene3D" id="3.40.630.30">
    <property type="match status" value="1"/>
</dbReference>
<gene>
    <name evidence="2" type="ORF">ACFTOW_17765</name>
</gene>
<reference evidence="3" key="1">
    <citation type="journal article" date="2019" name="Int. J. Syst. Evol. Microbiol.">
        <title>The Global Catalogue of Microorganisms (GCM) 10K type strain sequencing project: providing services to taxonomists for standard genome sequencing and annotation.</title>
        <authorList>
            <consortium name="The Broad Institute Genomics Platform"/>
            <consortium name="The Broad Institute Genome Sequencing Center for Infectious Disease"/>
            <person name="Wu L."/>
            <person name="Ma J."/>
        </authorList>
    </citation>
    <scope>NUCLEOTIDE SEQUENCE [LARGE SCALE GENOMIC DNA]</scope>
    <source>
        <strain evidence="3">CGMCC 1.12477</strain>
    </source>
</reference>
<dbReference type="Pfam" id="PF13480">
    <property type="entry name" value="Acetyltransf_6"/>
    <property type="match status" value="1"/>
</dbReference>
<keyword evidence="2" id="KW-0808">Transferase</keyword>
<evidence type="ECO:0000259" key="1">
    <source>
        <dbReference type="Pfam" id="PF13480"/>
    </source>
</evidence>
<dbReference type="InterPro" id="IPR016181">
    <property type="entry name" value="Acyl_CoA_acyltransferase"/>
</dbReference>
<accession>A0ABW4EL55</accession>
<evidence type="ECO:0000313" key="3">
    <source>
        <dbReference type="Proteomes" id="UP001597186"/>
    </source>
</evidence>
<dbReference type="Proteomes" id="UP001597186">
    <property type="component" value="Unassembled WGS sequence"/>
</dbReference>
<dbReference type="RefSeq" id="WP_379918212.1">
    <property type="nucleotide sequence ID" value="NZ_JBHUDD010000155.1"/>
</dbReference>
<keyword evidence="2" id="KW-0012">Acyltransferase</keyword>
<dbReference type="EC" id="2.3.1.-" evidence="2"/>
<comment type="caution">
    <text evidence="2">The sequence shown here is derived from an EMBL/GenBank/DDBJ whole genome shotgun (WGS) entry which is preliminary data.</text>
</comment>
<dbReference type="PANTHER" id="PTHR36174:SF1">
    <property type="entry name" value="LIPID II:GLYCINE GLYCYLTRANSFERASE"/>
    <property type="match status" value="1"/>
</dbReference>
<keyword evidence="3" id="KW-1185">Reference proteome</keyword>